<dbReference type="Proteomes" id="UP001472677">
    <property type="component" value="Unassembled WGS sequence"/>
</dbReference>
<feature type="chain" id="PRO_5046498631" evidence="1">
    <location>
        <begin position="22"/>
        <end position="89"/>
    </location>
</feature>
<protein>
    <submittedName>
        <fullName evidence="2">Uncharacterized protein</fullName>
    </submittedName>
</protein>
<dbReference type="EMBL" id="JBBPBM010000038">
    <property type="protein sequence ID" value="KAK8527819.1"/>
    <property type="molecule type" value="Genomic_DNA"/>
</dbReference>
<comment type="caution">
    <text evidence="2">The sequence shown here is derived from an EMBL/GenBank/DDBJ whole genome shotgun (WGS) entry which is preliminary data.</text>
</comment>
<proteinExistence type="predicted"/>
<keyword evidence="3" id="KW-1185">Reference proteome</keyword>
<evidence type="ECO:0000313" key="3">
    <source>
        <dbReference type="Proteomes" id="UP001472677"/>
    </source>
</evidence>
<name>A0ABR2D3W3_9ROSI</name>
<feature type="signal peptide" evidence="1">
    <location>
        <begin position="1"/>
        <end position="21"/>
    </location>
</feature>
<evidence type="ECO:0000313" key="2">
    <source>
        <dbReference type="EMBL" id="KAK8527819.1"/>
    </source>
</evidence>
<organism evidence="2 3">
    <name type="scientific">Hibiscus sabdariffa</name>
    <name type="common">roselle</name>
    <dbReference type="NCBI Taxonomy" id="183260"/>
    <lineage>
        <taxon>Eukaryota</taxon>
        <taxon>Viridiplantae</taxon>
        <taxon>Streptophyta</taxon>
        <taxon>Embryophyta</taxon>
        <taxon>Tracheophyta</taxon>
        <taxon>Spermatophyta</taxon>
        <taxon>Magnoliopsida</taxon>
        <taxon>eudicotyledons</taxon>
        <taxon>Gunneridae</taxon>
        <taxon>Pentapetalae</taxon>
        <taxon>rosids</taxon>
        <taxon>malvids</taxon>
        <taxon>Malvales</taxon>
        <taxon>Malvaceae</taxon>
        <taxon>Malvoideae</taxon>
        <taxon>Hibiscus</taxon>
    </lineage>
</organism>
<accession>A0ABR2D3W3</accession>
<gene>
    <name evidence="2" type="ORF">V6N12_055018</name>
</gene>
<reference evidence="2 3" key="1">
    <citation type="journal article" date="2024" name="G3 (Bethesda)">
        <title>Genome assembly of Hibiscus sabdariffa L. provides insights into metabolisms of medicinal natural products.</title>
        <authorList>
            <person name="Kim T."/>
        </authorList>
    </citation>
    <scope>NUCLEOTIDE SEQUENCE [LARGE SCALE GENOMIC DNA]</scope>
    <source>
        <strain evidence="2">TK-2024</strain>
        <tissue evidence="2">Old leaves</tissue>
    </source>
</reference>
<evidence type="ECO:0000256" key="1">
    <source>
        <dbReference type="SAM" id="SignalP"/>
    </source>
</evidence>
<sequence length="89" mass="9444">MGKPLFIFLLLVSLLLSETGARVLKDSKLQSVNGSKNMMSGPSPGVGYRYDNVQTIGLEQSDSSVGHEYHKVGVNGVEKSGPSPGEGHK</sequence>
<keyword evidence="1" id="KW-0732">Signal</keyword>